<feature type="compositionally biased region" description="Pro residues" evidence="1">
    <location>
        <begin position="280"/>
        <end position="294"/>
    </location>
</feature>
<dbReference type="Proteomes" id="UP000198341">
    <property type="component" value="Chromosome 10"/>
</dbReference>
<gene>
    <name evidence="3" type="ordered locus">Bathy10g00040</name>
</gene>
<evidence type="ECO:0008006" key="5">
    <source>
        <dbReference type="Google" id="ProtNLM"/>
    </source>
</evidence>
<reference evidence="3 4" key="1">
    <citation type="submission" date="2011-10" db="EMBL/GenBank/DDBJ databases">
        <authorList>
            <person name="Genoscope - CEA"/>
        </authorList>
    </citation>
    <scope>NUCLEOTIDE SEQUENCE [LARGE SCALE GENOMIC DNA]</scope>
    <source>
        <strain evidence="3 4">RCC 1105</strain>
    </source>
</reference>
<proteinExistence type="predicted"/>
<name>K8EJD5_9CHLO</name>
<evidence type="ECO:0000313" key="3">
    <source>
        <dbReference type="EMBL" id="CCO18307.1"/>
    </source>
</evidence>
<accession>K8EJD5</accession>
<evidence type="ECO:0000256" key="1">
    <source>
        <dbReference type="SAM" id="MobiDB-lite"/>
    </source>
</evidence>
<dbReference type="RefSeq" id="XP_007510774.1">
    <property type="nucleotide sequence ID" value="XM_007510712.1"/>
</dbReference>
<organism evidence="3 4">
    <name type="scientific">Bathycoccus prasinos</name>
    <dbReference type="NCBI Taxonomy" id="41875"/>
    <lineage>
        <taxon>Eukaryota</taxon>
        <taxon>Viridiplantae</taxon>
        <taxon>Chlorophyta</taxon>
        <taxon>Mamiellophyceae</taxon>
        <taxon>Mamiellales</taxon>
        <taxon>Bathycoccaceae</taxon>
        <taxon>Bathycoccus</taxon>
    </lineage>
</organism>
<dbReference type="EMBL" id="FO082269">
    <property type="protein sequence ID" value="CCO18307.1"/>
    <property type="molecule type" value="Genomic_DNA"/>
</dbReference>
<feature type="compositionally biased region" description="Pro residues" evidence="1">
    <location>
        <begin position="141"/>
        <end position="172"/>
    </location>
</feature>
<evidence type="ECO:0000313" key="4">
    <source>
        <dbReference type="Proteomes" id="UP000198341"/>
    </source>
</evidence>
<keyword evidence="2" id="KW-0732">Signal</keyword>
<dbReference type="GeneID" id="19013081"/>
<dbReference type="AlphaFoldDB" id="K8EJD5"/>
<evidence type="ECO:0000256" key="2">
    <source>
        <dbReference type="SAM" id="SignalP"/>
    </source>
</evidence>
<dbReference type="OrthoDB" id="10671627at2759"/>
<sequence length="345" mass="38488">MVRRASVAFLALVTTVGLTFLKHTVSATETSRRSLLQTDTFSYQNTGFCTRENVLYASVGIGCGALRDFAEEDEDRKNACCLILSELNEEKCFCENKVAPILQQSQANFVSMFVSAYDVCNGLEIYGGWKCSKFPRQAFLQPPPPPPSDESYPPYPPSPPSSPTSSETPPPRTETVDVCSIASQNPDSLLNQKCDKLPFLRENFEDRNPLSLLSRCCEQIEVLNSALCFCDERFQKVMNDNERKFRALFAAVPIKCRNTARMQIYYGRACSAYDDIGIPNSPPPPPRSPRPPRASPDVSAPSSAEDSANENRNDWSNVNESEENNNRNDLFGYWRKPGGQIFNSG</sequence>
<feature type="region of interest" description="Disordered" evidence="1">
    <location>
        <begin position="140"/>
        <end position="176"/>
    </location>
</feature>
<dbReference type="KEGG" id="bpg:Bathy10g00040"/>
<keyword evidence="4" id="KW-1185">Reference proteome</keyword>
<feature type="chain" id="PRO_5030173267" description="Bifunctional inhibitor/plant lipid transfer protein/seed storage helical domain-containing protein" evidence="2">
    <location>
        <begin position="28"/>
        <end position="345"/>
    </location>
</feature>
<protein>
    <recommendedName>
        <fullName evidence="5">Bifunctional inhibitor/plant lipid transfer protein/seed storage helical domain-containing protein</fullName>
    </recommendedName>
</protein>
<feature type="signal peptide" evidence="2">
    <location>
        <begin position="1"/>
        <end position="27"/>
    </location>
</feature>
<feature type="region of interest" description="Disordered" evidence="1">
    <location>
        <begin position="277"/>
        <end position="345"/>
    </location>
</feature>
<feature type="compositionally biased region" description="Low complexity" evidence="1">
    <location>
        <begin position="295"/>
        <end position="304"/>
    </location>
</feature>